<dbReference type="InterPro" id="IPR013088">
    <property type="entry name" value="Znf_NHR/GATA"/>
</dbReference>
<dbReference type="AlphaFoldDB" id="A0A4W5KKQ9"/>
<evidence type="ECO:0000256" key="6">
    <source>
        <dbReference type="ARBA" id="ARBA00022771"/>
    </source>
</evidence>
<dbReference type="GO" id="GO:0004879">
    <property type="term" value="F:nuclear receptor activity"/>
    <property type="evidence" value="ECO:0007669"/>
    <property type="project" value="InterPro"/>
</dbReference>
<feature type="compositionally biased region" description="Polar residues" evidence="14">
    <location>
        <begin position="397"/>
        <end position="409"/>
    </location>
</feature>
<keyword evidence="7 13" id="KW-0862">Zinc</keyword>
<evidence type="ECO:0000259" key="16">
    <source>
        <dbReference type="PROSITE" id="PS51843"/>
    </source>
</evidence>
<feature type="domain" description="Nuclear receptor" evidence="15">
    <location>
        <begin position="37"/>
        <end position="112"/>
    </location>
</feature>
<organism evidence="17 18">
    <name type="scientific">Hucho hucho</name>
    <name type="common">huchen</name>
    <dbReference type="NCBI Taxonomy" id="62062"/>
    <lineage>
        <taxon>Eukaryota</taxon>
        <taxon>Metazoa</taxon>
        <taxon>Chordata</taxon>
        <taxon>Craniata</taxon>
        <taxon>Vertebrata</taxon>
        <taxon>Euteleostomi</taxon>
        <taxon>Actinopterygii</taxon>
        <taxon>Neopterygii</taxon>
        <taxon>Teleostei</taxon>
        <taxon>Protacanthopterygii</taxon>
        <taxon>Salmoniformes</taxon>
        <taxon>Salmonidae</taxon>
        <taxon>Salmoninae</taxon>
        <taxon>Hucho</taxon>
    </lineage>
</organism>
<feature type="domain" description="NR LBD" evidence="16">
    <location>
        <begin position="136"/>
        <end position="370"/>
    </location>
</feature>
<evidence type="ECO:0000256" key="11">
    <source>
        <dbReference type="ARBA" id="ARBA00023170"/>
    </source>
</evidence>
<dbReference type="InterPro" id="IPR047159">
    <property type="entry name" value="NR_DBD_RAR"/>
</dbReference>
<evidence type="ECO:0000256" key="4">
    <source>
        <dbReference type="ARBA" id="ARBA00011431"/>
    </source>
</evidence>
<evidence type="ECO:0000256" key="13">
    <source>
        <dbReference type="RuleBase" id="RU004334"/>
    </source>
</evidence>
<dbReference type="FunFam" id="3.30.50.10:FF:000004">
    <property type="entry name" value="Retinoic acid receptor beta isoform"/>
    <property type="match status" value="1"/>
</dbReference>
<feature type="region of interest" description="Disordered" evidence="14">
    <location>
        <begin position="372"/>
        <end position="477"/>
    </location>
</feature>
<dbReference type="GeneTree" id="ENSGT00940000156458"/>
<reference evidence="18" key="1">
    <citation type="submission" date="2018-06" db="EMBL/GenBank/DDBJ databases">
        <title>Genome assembly of Danube salmon.</title>
        <authorList>
            <person name="Macqueen D.J."/>
            <person name="Gundappa M.K."/>
        </authorList>
    </citation>
    <scope>NUCLEOTIDE SEQUENCE [LARGE SCALE GENOMIC DNA]</scope>
</reference>
<dbReference type="Pfam" id="PF00104">
    <property type="entry name" value="Hormone_recep"/>
    <property type="match status" value="1"/>
</dbReference>
<dbReference type="PROSITE" id="PS00031">
    <property type="entry name" value="NUCLEAR_REC_DBD_1"/>
    <property type="match status" value="1"/>
</dbReference>
<proteinExistence type="inferred from homology"/>
<dbReference type="FunFam" id="1.10.565.10:FF:000001">
    <property type="entry name" value="Retinoic acid receptor beta isoform"/>
    <property type="match status" value="1"/>
</dbReference>
<keyword evidence="5 13" id="KW-0479">Metal-binding</keyword>
<dbReference type="GO" id="GO:0001889">
    <property type="term" value="P:liver development"/>
    <property type="evidence" value="ECO:0007669"/>
    <property type="project" value="UniProtKB-ARBA"/>
</dbReference>
<dbReference type="PROSITE" id="PS51030">
    <property type="entry name" value="NUCLEAR_REC_DBD_2"/>
    <property type="match status" value="1"/>
</dbReference>
<reference evidence="17" key="3">
    <citation type="submission" date="2025-09" db="UniProtKB">
        <authorList>
            <consortium name="Ensembl"/>
        </authorList>
    </citation>
    <scope>IDENTIFICATION</scope>
</reference>
<dbReference type="Gene3D" id="3.30.50.10">
    <property type="entry name" value="Erythroid Transcription Factor GATA-1, subunit A"/>
    <property type="match status" value="1"/>
</dbReference>
<keyword evidence="6 13" id="KW-0863">Zinc-finger</keyword>
<dbReference type="InterPro" id="IPR000536">
    <property type="entry name" value="Nucl_hrmn_rcpt_lig-bd"/>
</dbReference>
<dbReference type="SUPFAM" id="SSF57716">
    <property type="entry name" value="Glucocorticoid receptor-like (DNA-binding domain)"/>
    <property type="match status" value="1"/>
</dbReference>
<dbReference type="PANTHER" id="PTHR24085:SF7">
    <property type="entry name" value="RETINOIC ACID RECEPTOR GAMMA"/>
    <property type="match status" value="1"/>
</dbReference>
<keyword evidence="18" id="KW-1185">Reference proteome</keyword>
<reference evidence="17" key="2">
    <citation type="submission" date="2025-08" db="UniProtKB">
        <authorList>
            <consortium name="Ensembl"/>
        </authorList>
    </citation>
    <scope>IDENTIFICATION</scope>
</reference>
<dbReference type="GO" id="GO:0005737">
    <property type="term" value="C:cytoplasm"/>
    <property type="evidence" value="ECO:0007669"/>
    <property type="project" value="UniProtKB-SubCell"/>
</dbReference>
<dbReference type="GO" id="GO:0000978">
    <property type="term" value="F:RNA polymerase II cis-regulatory region sequence-specific DNA binding"/>
    <property type="evidence" value="ECO:0007669"/>
    <property type="project" value="TreeGrafter"/>
</dbReference>
<keyword evidence="8 13" id="KW-0805">Transcription regulation</keyword>
<evidence type="ECO:0000256" key="1">
    <source>
        <dbReference type="ARBA" id="ARBA00004123"/>
    </source>
</evidence>
<name>A0A4W5KKQ9_9TELE</name>
<evidence type="ECO:0000256" key="9">
    <source>
        <dbReference type="ARBA" id="ARBA00023125"/>
    </source>
</evidence>
<dbReference type="GO" id="GO:0071376">
    <property type="term" value="P:cellular response to corticotropin-releasing hormone stimulus"/>
    <property type="evidence" value="ECO:0007669"/>
    <property type="project" value="TreeGrafter"/>
</dbReference>
<dbReference type="PANTHER" id="PTHR24085">
    <property type="entry name" value="NUCLEAR HORMONE RECEPTOR"/>
    <property type="match status" value="1"/>
</dbReference>
<comment type="subcellular location">
    <subcellularLocation>
        <location evidence="2">Cytoplasm</location>
    </subcellularLocation>
    <subcellularLocation>
        <location evidence="1 13">Nucleus</location>
    </subcellularLocation>
</comment>
<dbReference type="SUPFAM" id="SSF48508">
    <property type="entry name" value="Nuclear receptor ligand-binding domain"/>
    <property type="match status" value="1"/>
</dbReference>
<comment type="similarity">
    <text evidence="3">Belongs to the nuclear hormone receptor family. NR1 subfamily.</text>
</comment>
<evidence type="ECO:0000313" key="17">
    <source>
        <dbReference type="Ensembl" id="ENSHHUP00000012561.1"/>
    </source>
</evidence>
<dbReference type="InterPro" id="IPR047158">
    <property type="entry name" value="NR_LBD_RAR"/>
</dbReference>
<evidence type="ECO:0000259" key="15">
    <source>
        <dbReference type="PROSITE" id="PS51030"/>
    </source>
</evidence>
<dbReference type="GO" id="GO:0035259">
    <property type="term" value="F:nuclear glucocorticoid receptor binding"/>
    <property type="evidence" value="ECO:0007669"/>
    <property type="project" value="TreeGrafter"/>
</dbReference>
<dbReference type="GO" id="GO:0008270">
    <property type="term" value="F:zinc ion binding"/>
    <property type="evidence" value="ECO:0007669"/>
    <property type="project" value="UniProtKB-KW"/>
</dbReference>
<evidence type="ECO:0000256" key="14">
    <source>
        <dbReference type="SAM" id="MobiDB-lite"/>
    </source>
</evidence>
<dbReference type="SMART" id="SM00430">
    <property type="entry name" value="HOLI"/>
    <property type="match status" value="1"/>
</dbReference>
<dbReference type="PROSITE" id="PS51843">
    <property type="entry name" value="NR_LBD"/>
    <property type="match status" value="1"/>
</dbReference>
<accession>A0A4W5KKQ9</accession>
<dbReference type="SMART" id="SM00399">
    <property type="entry name" value="ZnF_C4"/>
    <property type="match status" value="1"/>
</dbReference>
<dbReference type="GO" id="GO:0005667">
    <property type="term" value="C:transcription regulator complex"/>
    <property type="evidence" value="ECO:0007669"/>
    <property type="project" value="TreeGrafter"/>
</dbReference>
<dbReference type="InterPro" id="IPR001723">
    <property type="entry name" value="Nuclear_hrmn_rcpt"/>
</dbReference>
<dbReference type="Proteomes" id="UP000314982">
    <property type="component" value="Unassembled WGS sequence"/>
</dbReference>
<dbReference type="CDD" id="cd06964">
    <property type="entry name" value="NR_DBD_RAR"/>
    <property type="match status" value="1"/>
</dbReference>
<feature type="compositionally biased region" description="Low complexity" evidence="14">
    <location>
        <begin position="453"/>
        <end position="462"/>
    </location>
</feature>
<dbReference type="CDD" id="cd06937">
    <property type="entry name" value="NR_LBD_RAR"/>
    <property type="match status" value="1"/>
</dbReference>
<evidence type="ECO:0000256" key="8">
    <source>
        <dbReference type="ARBA" id="ARBA00023015"/>
    </source>
</evidence>
<dbReference type="GO" id="GO:0005634">
    <property type="term" value="C:nucleus"/>
    <property type="evidence" value="ECO:0007669"/>
    <property type="project" value="UniProtKB-SubCell"/>
</dbReference>
<evidence type="ECO:0000256" key="12">
    <source>
        <dbReference type="ARBA" id="ARBA00023242"/>
    </source>
</evidence>
<sequence length="508" mass="57061">CKISVFSPPIVTVETQSTSSEEMVPSSPSPPPPPRIYKPCFVCQDKSSGYHYGVSSCEGCKGFFRRSIQKNMVYTCHRDKNCQINKVTRNRCQYCRLQKCFEVGMSKEAVRNDRNKKKKDVKEELVLPESYELSGELEELVNKVSKAHQDTFPSLLQLGKYHTNSSAEQRVQLDLGLWDKFSELSTKCIIKIVEFAKRLPGFTTLTIADQITLLKSACLDILMLRICTRYTPEQDTMTFSDGLTLNRTQMHNAGFGPLTDLVFAFAGQLLPLEMDDTETGLLSAISLISGDRMDLEEPQKVDKLQEPLLEALKIYARRRRPNKPHMFPRMLMKITDLRGISTKGAERAITLKMEIPGPMPPLIREMLENPEAFEDQTESSGESSPPPAPPPIPPASTKTGQSRAGQSRTEQGRAGQDRAGQSRAGQSRTGQQDRAGQDRAGQNRTEQDRTDQYRTGQSRTGQGRTGKDRTAEPNGCLYRHYNSGSLTHRFLTSAMQRDYNKTRDGETT</sequence>
<feature type="compositionally biased region" description="Polar residues" evidence="14">
    <location>
        <begin position="423"/>
        <end position="444"/>
    </location>
</feature>
<keyword evidence="9 13" id="KW-0238">DNA-binding</keyword>
<dbReference type="PRINTS" id="PR01292">
    <property type="entry name" value="RETNOICACIDR"/>
</dbReference>
<dbReference type="Gene3D" id="1.10.565.10">
    <property type="entry name" value="Retinoid X Receptor"/>
    <property type="match status" value="1"/>
</dbReference>
<dbReference type="Pfam" id="PF00105">
    <property type="entry name" value="zf-C4"/>
    <property type="match status" value="1"/>
</dbReference>
<dbReference type="GO" id="GO:0048384">
    <property type="term" value="P:retinoic acid receptor signaling pathway"/>
    <property type="evidence" value="ECO:0007669"/>
    <property type="project" value="InterPro"/>
</dbReference>
<keyword evidence="10 13" id="KW-0804">Transcription</keyword>
<dbReference type="PRINTS" id="PR00398">
    <property type="entry name" value="STRDHORMONER"/>
</dbReference>
<evidence type="ECO:0000313" key="18">
    <source>
        <dbReference type="Proteomes" id="UP000314982"/>
    </source>
</evidence>
<keyword evidence="11 13" id="KW-0675">Receptor</keyword>
<comment type="subunit">
    <text evidence="4">Heterodimer; with an rxr molecule. Binds DNA preferentially as a rar/rxr heterodimer.</text>
</comment>
<evidence type="ECO:0000256" key="5">
    <source>
        <dbReference type="ARBA" id="ARBA00022723"/>
    </source>
</evidence>
<keyword evidence="12 13" id="KW-0539">Nucleus</keyword>
<protein>
    <submittedName>
        <fullName evidence="17">Retinoic acid receptor gamma</fullName>
    </submittedName>
</protein>
<dbReference type="InterPro" id="IPR035500">
    <property type="entry name" value="NHR-like_dom_sf"/>
</dbReference>
<evidence type="ECO:0000256" key="10">
    <source>
        <dbReference type="ARBA" id="ARBA00023163"/>
    </source>
</evidence>
<dbReference type="InterPro" id="IPR003078">
    <property type="entry name" value="Retinoic_acid_rcpt"/>
</dbReference>
<dbReference type="Ensembl" id="ENSHHUT00000012956.1">
    <property type="protein sequence ID" value="ENSHHUP00000012561.1"/>
    <property type="gene ID" value="ENSHHUG00000007527.1"/>
</dbReference>
<evidence type="ECO:0000256" key="3">
    <source>
        <dbReference type="ARBA" id="ARBA00008092"/>
    </source>
</evidence>
<evidence type="ECO:0000256" key="2">
    <source>
        <dbReference type="ARBA" id="ARBA00004496"/>
    </source>
</evidence>
<feature type="compositionally biased region" description="Pro residues" evidence="14">
    <location>
        <begin position="384"/>
        <end position="394"/>
    </location>
</feature>
<dbReference type="InterPro" id="IPR001628">
    <property type="entry name" value="Znf_hrmn_rcpt"/>
</dbReference>
<evidence type="ECO:0000256" key="7">
    <source>
        <dbReference type="ARBA" id="ARBA00022833"/>
    </source>
</evidence>
<dbReference type="PRINTS" id="PR00047">
    <property type="entry name" value="STROIDFINGER"/>
</dbReference>